<dbReference type="Proteomes" id="UP001596135">
    <property type="component" value="Unassembled WGS sequence"/>
</dbReference>
<organism evidence="1 2">
    <name type="scientific">Nocardioides hankookensis</name>
    <dbReference type="NCBI Taxonomy" id="443157"/>
    <lineage>
        <taxon>Bacteria</taxon>
        <taxon>Bacillati</taxon>
        <taxon>Actinomycetota</taxon>
        <taxon>Actinomycetes</taxon>
        <taxon>Propionibacteriales</taxon>
        <taxon>Nocardioidaceae</taxon>
        <taxon>Nocardioides</taxon>
    </lineage>
</organism>
<gene>
    <name evidence="1" type="ORF">ACFPYL_18085</name>
</gene>
<dbReference type="RefSeq" id="WP_379157407.1">
    <property type="nucleotide sequence ID" value="NZ_JBHSRJ010000008.1"/>
</dbReference>
<evidence type="ECO:0000313" key="2">
    <source>
        <dbReference type="Proteomes" id="UP001596135"/>
    </source>
</evidence>
<dbReference type="EMBL" id="JBHSRJ010000008">
    <property type="protein sequence ID" value="MFC6045002.1"/>
    <property type="molecule type" value="Genomic_DNA"/>
</dbReference>
<sequence length="113" mass="12165">MARTQLVGTNGRIDFTLDGLTFRRTKSEAEARGVQRLHDVGWAQIDGASVGSTSTGKPLVLVRVVTAPAGLAGKHDPHAVKLKRNMADEATEFVALVNDEIATRRRWDAAAEA</sequence>
<accession>A0ABW1LP92</accession>
<evidence type="ECO:0000313" key="1">
    <source>
        <dbReference type="EMBL" id="MFC6045002.1"/>
    </source>
</evidence>
<reference evidence="2" key="1">
    <citation type="journal article" date="2019" name="Int. J. Syst. Evol. Microbiol.">
        <title>The Global Catalogue of Microorganisms (GCM) 10K type strain sequencing project: providing services to taxonomists for standard genome sequencing and annotation.</title>
        <authorList>
            <consortium name="The Broad Institute Genomics Platform"/>
            <consortium name="The Broad Institute Genome Sequencing Center for Infectious Disease"/>
            <person name="Wu L."/>
            <person name="Ma J."/>
        </authorList>
    </citation>
    <scope>NUCLEOTIDE SEQUENCE [LARGE SCALE GENOMIC DNA]</scope>
    <source>
        <strain evidence="2">CCUG 54522</strain>
    </source>
</reference>
<comment type="caution">
    <text evidence="1">The sequence shown here is derived from an EMBL/GenBank/DDBJ whole genome shotgun (WGS) entry which is preliminary data.</text>
</comment>
<keyword evidence="2" id="KW-1185">Reference proteome</keyword>
<protein>
    <submittedName>
        <fullName evidence="1">Uncharacterized protein</fullName>
    </submittedName>
</protein>
<proteinExistence type="predicted"/>
<name>A0ABW1LP92_9ACTN</name>